<name>X1TWJ9_9ZZZZ</name>
<protein>
    <recommendedName>
        <fullName evidence="1">Glycosyltransferase 2-like domain-containing protein</fullName>
    </recommendedName>
</protein>
<dbReference type="AlphaFoldDB" id="X1TWJ9"/>
<comment type="caution">
    <text evidence="2">The sequence shown here is derived from an EMBL/GenBank/DDBJ whole genome shotgun (WGS) entry which is preliminary data.</text>
</comment>
<evidence type="ECO:0000313" key="2">
    <source>
        <dbReference type="EMBL" id="GAI95756.1"/>
    </source>
</evidence>
<dbReference type="SUPFAM" id="SSF53448">
    <property type="entry name" value="Nucleotide-diphospho-sugar transferases"/>
    <property type="match status" value="1"/>
</dbReference>
<proteinExistence type="predicted"/>
<gene>
    <name evidence="2" type="ORF">S12H4_31164</name>
</gene>
<reference evidence="2" key="1">
    <citation type="journal article" date="2014" name="Front. Microbiol.">
        <title>High frequency of phylogenetically diverse reductive dehalogenase-homologous genes in deep subseafloor sedimentary metagenomes.</title>
        <authorList>
            <person name="Kawai M."/>
            <person name="Futagami T."/>
            <person name="Toyoda A."/>
            <person name="Takaki Y."/>
            <person name="Nishi S."/>
            <person name="Hori S."/>
            <person name="Arai W."/>
            <person name="Tsubouchi T."/>
            <person name="Morono Y."/>
            <person name="Uchiyama I."/>
            <person name="Ito T."/>
            <person name="Fujiyama A."/>
            <person name="Inagaki F."/>
            <person name="Takami H."/>
        </authorList>
    </citation>
    <scope>NUCLEOTIDE SEQUENCE</scope>
    <source>
        <strain evidence="2">Expedition CK06-06</strain>
    </source>
</reference>
<accession>X1TWJ9</accession>
<evidence type="ECO:0000259" key="1">
    <source>
        <dbReference type="Pfam" id="PF00535"/>
    </source>
</evidence>
<feature type="non-terminal residue" evidence="2">
    <location>
        <position position="100"/>
    </location>
</feature>
<dbReference type="EMBL" id="BARW01018166">
    <property type="protein sequence ID" value="GAI95756.1"/>
    <property type="molecule type" value="Genomic_DNA"/>
</dbReference>
<dbReference type="Pfam" id="PF00535">
    <property type="entry name" value="Glycos_transf_2"/>
    <property type="match status" value="1"/>
</dbReference>
<organism evidence="2">
    <name type="scientific">marine sediment metagenome</name>
    <dbReference type="NCBI Taxonomy" id="412755"/>
    <lineage>
        <taxon>unclassified sequences</taxon>
        <taxon>metagenomes</taxon>
        <taxon>ecological metagenomes</taxon>
    </lineage>
</organism>
<dbReference type="Gene3D" id="3.90.550.10">
    <property type="entry name" value="Spore Coat Polysaccharide Biosynthesis Protein SpsA, Chain A"/>
    <property type="match status" value="1"/>
</dbReference>
<dbReference type="InterPro" id="IPR001173">
    <property type="entry name" value="Glyco_trans_2-like"/>
</dbReference>
<sequence length="100" mass="11068">MKKCLDSLRFCSEDFDEVVIADDGSSEVVVNGLRKLIANYDFSIIHAWHARQGARRAACRNNGIRNATGEYLIFIDGDFLVLPGSIRSHLEAAKPGIFLA</sequence>
<feature type="domain" description="Glycosyltransferase 2-like" evidence="1">
    <location>
        <begin position="2"/>
        <end position="94"/>
    </location>
</feature>
<dbReference type="InterPro" id="IPR029044">
    <property type="entry name" value="Nucleotide-diphossugar_trans"/>
</dbReference>